<dbReference type="InterPro" id="IPR008947">
    <property type="entry name" value="PLipase_C/P1_nuclease_dom_sf"/>
</dbReference>
<dbReference type="EMBL" id="JAQGEF010000004">
    <property type="protein sequence ID" value="MDA3614137.1"/>
    <property type="molecule type" value="Genomic_DNA"/>
</dbReference>
<dbReference type="SUPFAM" id="SSF48537">
    <property type="entry name" value="Phospholipase C/P1 nuclease"/>
    <property type="match status" value="1"/>
</dbReference>
<keyword evidence="8" id="KW-1185">Reference proteome</keyword>
<evidence type="ECO:0000256" key="4">
    <source>
        <dbReference type="ARBA" id="ARBA00022801"/>
    </source>
</evidence>
<dbReference type="InterPro" id="IPR003154">
    <property type="entry name" value="S1/P1nuclease"/>
</dbReference>
<evidence type="ECO:0000256" key="1">
    <source>
        <dbReference type="ARBA" id="ARBA00022722"/>
    </source>
</evidence>
<proteinExistence type="predicted"/>
<dbReference type="Proteomes" id="UP001210231">
    <property type="component" value="Unassembled WGS sequence"/>
</dbReference>
<evidence type="ECO:0000313" key="8">
    <source>
        <dbReference type="Proteomes" id="UP001210231"/>
    </source>
</evidence>
<accession>A0ABT4UH19</accession>
<evidence type="ECO:0000256" key="6">
    <source>
        <dbReference type="ARBA" id="ARBA00023180"/>
    </source>
</evidence>
<organism evidence="7 8">
    <name type="scientific">Polluticaenibacter yanchengensis</name>
    <dbReference type="NCBI Taxonomy" id="3014562"/>
    <lineage>
        <taxon>Bacteria</taxon>
        <taxon>Pseudomonadati</taxon>
        <taxon>Bacteroidota</taxon>
        <taxon>Chitinophagia</taxon>
        <taxon>Chitinophagales</taxon>
        <taxon>Chitinophagaceae</taxon>
        <taxon>Polluticaenibacter</taxon>
    </lineage>
</organism>
<keyword evidence="1" id="KW-0540">Nuclease</keyword>
<keyword evidence="3" id="KW-0255">Endonuclease</keyword>
<name>A0ABT4UH19_9BACT</name>
<evidence type="ECO:0000256" key="2">
    <source>
        <dbReference type="ARBA" id="ARBA00022723"/>
    </source>
</evidence>
<dbReference type="RefSeq" id="WP_407030463.1">
    <property type="nucleotide sequence ID" value="NZ_JAQGEF010000004.1"/>
</dbReference>
<dbReference type="Gene3D" id="1.10.575.10">
    <property type="entry name" value="P1 Nuclease"/>
    <property type="match status" value="1"/>
</dbReference>
<dbReference type="CDD" id="cd10981">
    <property type="entry name" value="ZnPC_S1P1"/>
    <property type="match status" value="1"/>
</dbReference>
<gene>
    <name evidence="7" type="ORF">O3P16_04920</name>
</gene>
<keyword evidence="4" id="KW-0378">Hydrolase</keyword>
<evidence type="ECO:0000256" key="3">
    <source>
        <dbReference type="ARBA" id="ARBA00022759"/>
    </source>
</evidence>
<dbReference type="Pfam" id="PF02265">
    <property type="entry name" value="S1-P1_nuclease"/>
    <property type="match status" value="1"/>
</dbReference>
<evidence type="ECO:0000313" key="7">
    <source>
        <dbReference type="EMBL" id="MDA3614137.1"/>
    </source>
</evidence>
<sequence length="323" mass="37757">MKLKLTATLIIAICSFSNVYSWGFYAHRLINRSAVYLLPPEMMMLYKSQIDFIEEHAVDPDKRRYAIKEEAPRHFIDLDNYGHFPFDSLPKSYNDALEKYGEAHVHDNGIVPWWVQTMYGRLVQAFKNKDQIRILKLSTELGHYLGDMHVPLHATSNYNGQQTNQHGIHGFWESRLPELFAEKEYDFIIGKAEYITNRKAFIWTKVFESARAADTVLSFEAKLNEEFPADQKYSFEERSGKIIKQYSTAYSRAYQNMMLGMVERRMRQSIYATASFWYSAWVDAGQPDLTTLTNKELSEADKKEIEEMNTIWKNSSNMIGRQE</sequence>
<comment type="caution">
    <text evidence="7">The sequence shown here is derived from an EMBL/GenBank/DDBJ whole genome shotgun (WGS) entry which is preliminary data.</text>
</comment>
<evidence type="ECO:0000256" key="5">
    <source>
        <dbReference type="ARBA" id="ARBA00023157"/>
    </source>
</evidence>
<keyword evidence="2" id="KW-0479">Metal-binding</keyword>
<protein>
    <submittedName>
        <fullName evidence="7">Zinc dependent phospholipase C family protein</fullName>
    </submittedName>
</protein>
<keyword evidence="5" id="KW-1015">Disulfide bond</keyword>
<reference evidence="7 8" key="1">
    <citation type="submission" date="2022-12" db="EMBL/GenBank/DDBJ databases">
        <title>Chitinophagaceae gen. sp. nov., a new member of the family Chitinophagaceae, isolated from soil in a chemical factory.</title>
        <authorList>
            <person name="Ke Z."/>
        </authorList>
    </citation>
    <scope>NUCLEOTIDE SEQUENCE [LARGE SCALE GENOMIC DNA]</scope>
    <source>
        <strain evidence="7 8">LY-5</strain>
    </source>
</reference>
<keyword evidence="6" id="KW-0325">Glycoprotein</keyword>